<dbReference type="Proteomes" id="UP000504610">
    <property type="component" value="Chromosome 4"/>
</dbReference>
<name>A0A6J0NJ33_RAPSA</name>
<feature type="domain" description="MORF/ORRM1/DAG-like MORF" evidence="4">
    <location>
        <begin position="85"/>
        <end position="178"/>
    </location>
</feature>
<dbReference type="GO" id="GO:0016554">
    <property type="term" value="P:cytidine to uridine editing"/>
    <property type="evidence" value="ECO:0007669"/>
    <property type="project" value="InterPro"/>
</dbReference>
<dbReference type="Pfam" id="PF21864">
    <property type="entry name" value="MORF_dom"/>
    <property type="match status" value="1"/>
</dbReference>
<reference evidence="5" key="1">
    <citation type="journal article" date="2019" name="Database">
        <title>The radish genome database (RadishGD): an integrated information resource for radish genomics.</title>
        <authorList>
            <person name="Yu H.J."/>
            <person name="Baek S."/>
            <person name="Lee Y.J."/>
            <person name="Cho A."/>
            <person name="Mun J.H."/>
        </authorList>
    </citation>
    <scope>NUCLEOTIDE SEQUENCE [LARGE SCALE GENOMIC DNA]</scope>
    <source>
        <strain evidence="5">cv. WK10039</strain>
    </source>
</reference>
<dbReference type="PANTHER" id="PTHR31346:SF5">
    <property type="entry name" value="MULTIPLE ORGANELLAR RNA EDITING FACTOR 1, MITOCHONDRIAL"/>
    <property type="match status" value="1"/>
</dbReference>
<evidence type="ECO:0000313" key="6">
    <source>
        <dbReference type="RefSeq" id="XP_018483768.1"/>
    </source>
</evidence>
<evidence type="ECO:0000256" key="1">
    <source>
        <dbReference type="ARBA" id="ARBA00022664"/>
    </source>
</evidence>
<feature type="compositionally biased region" description="Polar residues" evidence="3">
    <location>
        <begin position="340"/>
        <end position="359"/>
    </location>
</feature>
<protein>
    <submittedName>
        <fullName evidence="6">Multiple organellar RNA editing factor 1, mitochondrial-like</fullName>
    </submittedName>
</protein>
<dbReference type="Gene3D" id="3.30.70.80">
    <property type="entry name" value="Peptidase S8 propeptide/proteinase inhibitor I9"/>
    <property type="match status" value="1"/>
</dbReference>
<dbReference type="InterPro" id="IPR039206">
    <property type="entry name" value="MORF/ORRM1/DAG-like"/>
</dbReference>
<keyword evidence="1" id="KW-0507">mRNA processing</keyword>
<dbReference type="KEGG" id="rsz:108854654"/>
<feature type="compositionally biased region" description="Low complexity" evidence="3">
    <location>
        <begin position="255"/>
        <end position="264"/>
    </location>
</feature>
<keyword evidence="2" id="KW-0809">Transit peptide</keyword>
<dbReference type="InterPro" id="IPR054059">
    <property type="entry name" value="MORF/ORRM1/DAG-like_MORF"/>
</dbReference>
<reference evidence="6" key="2">
    <citation type="submission" date="2025-08" db="UniProtKB">
        <authorList>
            <consortium name="RefSeq"/>
        </authorList>
    </citation>
    <scope>IDENTIFICATION</scope>
    <source>
        <tissue evidence="6">Leaf</tissue>
    </source>
</reference>
<dbReference type="OrthoDB" id="1706674at2759"/>
<dbReference type="PANTHER" id="PTHR31346">
    <property type="entry name" value="MULTIPLE ORGANELLAR RNA EDITING FACTOR 2, CHLOROPLASTIC-RELATED-RELATED"/>
    <property type="match status" value="1"/>
</dbReference>
<dbReference type="GO" id="GO:0006397">
    <property type="term" value="P:mRNA processing"/>
    <property type="evidence" value="ECO:0007669"/>
    <property type="project" value="UniProtKB-KW"/>
</dbReference>
<keyword evidence="5" id="KW-1185">Reference proteome</keyword>
<feature type="compositionally biased region" description="Gly residues" evidence="3">
    <location>
        <begin position="227"/>
        <end position="238"/>
    </location>
</feature>
<feature type="region of interest" description="Disordered" evidence="3">
    <location>
        <begin position="171"/>
        <end position="359"/>
    </location>
</feature>
<feature type="compositionally biased region" description="Polar residues" evidence="3">
    <location>
        <begin position="207"/>
        <end position="219"/>
    </location>
</feature>
<dbReference type="InterPro" id="IPR037045">
    <property type="entry name" value="S8pro/Inhibitor_I9_sf"/>
</dbReference>
<dbReference type="RefSeq" id="XP_018483768.1">
    <property type="nucleotide sequence ID" value="XM_018628266.2"/>
</dbReference>
<dbReference type="GeneID" id="108854654"/>
<evidence type="ECO:0000259" key="4">
    <source>
        <dbReference type="Pfam" id="PF21864"/>
    </source>
</evidence>
<proteinExistence type="predicted"/>
<dbReference type="AlphaFoldDB" id="A0A6J0NJ33"/>
<dbReference type="GO" id="GO:0005739">
    <property type="term" value="C:mitochondrion"/>
    <property type="evidence" value="ECO:0007669"/>
    <property type="project" value="TreeGrafter"/>
</dbReference>
<gene>
    <name evidence="6" type="primary">LOC108854654</name>
</gene>
<organism evidence="5 6">
    <name type="scientific">Raphanus sativus</name>
    <name type="common">Radish</name>
    <name type="synonym">Raphanus raphanistrum var. sativus</name>
    <dbReference type="NCBI Taxonomy" id="3726"/>
    <lineage>
        <taxon>Eukaryota</taxon>
        <taxon>Viridiplantae</taxon>
        <taxon>Streptophyta</taxon>
        <taxon>Embryophyta</taxon>
        <taxon>Tracheophyta</taxon>
        <taxon>Spermatophyta</taxon>
        <taxon>Magnoliopsida</taxon>
        <taxon>eudicotyledons</taxon>
        <taxon>Gunneridae</taxon>
        <taxon>Pentapetalae</taxon>
        <taxon>rosids</taxon>
        <taxon>malvids</taxon>
        <taxon>Brassicales</taxon>
        <taxon>Brassicaceae</taxon>
        <taxon>Brassiceae</taxon>
        <taxon>Raphanus</taxon>
    </lineage>
</organism>
<evidence type="ECO:0000256" key="2">
    <source>
        <dbReference type="ARBA" id="ARBA00022946"/>
    </source>
</evidence>
<accession>A0A6J0NJ33</accession>
<sequence length="359" mass="39014">MSMISHRLRRALLTATSSLNRSLSLSTASVAPTSVSTAVQRSVLGKLTEVTTRAPARLFSTRQYKLYKEGDEITEDNVLFEGCDFNHWLITMDFPKDNPLSPEEMVSAYEQTCAAGLGISLEEAKKKMYACSTTTYQGFQAIMTEQESEKFKDLPGVVFVLPDSYIDPENKEYGGDKYENGVITHRPPPLQANRRTREKFNQRSDRQGGSPQNFQRNTHYGQQPPMQGGGGGYGGPHDQGGYNQGPPRSPPPPYQGGYNQGQGSPVPPYQGGYNQIGPGNYSQGPQGGPRNFSPQGNGNYSPAPGAGNPNLGYGQGHTGPGQELNQTIPHADQRNAAGDWNNNNPAGQPGSDQFPQGRR</sequence>
<evidence type="ECO:0000256" key="3">
    <source>
        <dbReference type="SAM" id="MobiDB-lite"/>
    </source>
</evidence>
<evidence type="ECO:0000313" key="5">
    <source>
        <dbReference type="Proteomes" id="UP000504610"/>
    </source>
</evidence>
<dbReference type="GO" id="GO:0080156">
    <property type="term" value="P:mitochondrial mRNA modification"/>
    <property type="evidence" value="ECO:0007669"/>
    <property type="project" value="TreeGrafter"/>
</dbReference>